<reference evidence="3" key="1">
    <citation type="journal article" date="2013" name="Nature">
        <title>Draft genome of the wheat A-genome progenitor Triticum urartu.</title>
        <authorList>
            <person name="Ling H.Q."/>
            <person name="Zhao S."/>
            <person name="Liu D."/>
            <person name="Wang J."/>
            <person name="Sun H."/>
            <person name="Zhang C."/>
            <person name="Fan H."/>
            <person name="Li D."/>
            <person name="Dong L."/>
            <person name="Tao Y."/>
            <person name="Gao C."/>
            <person name="Wu H."/>
            <person name="Li Y."/>
            <person name="Cui Y."/>
            <person name="Guo X."/>
            <person name="Zheng S."/>
            <person name="Wang B."/>
            <person name="Yu K."/>
            <person name="Liang Q."/>
            <person name="Yang W."/>
            <person name="Lou X."/>
            <person name="Chen J."/>
            <person name="Feng M."/>
            <person name="Jian J."/>
            <person name="Zhang X."/>
            <person name="Luo G."/>
            <person name="Jiang Y."/>
            <person name="Liu J."/>
            <person name="Wang Z."/>
            <person name="Sha Y."/>
            <person name="Zhang B."/>
            <person name="Wu H."/>
            <person name="Tang D."/>
            <person name="Shen Q."/>
            <person name="Xue P."/>
            <person name="Zou S."/>
            <person name="Wang X."/>
            <person name="Liu X."/>
            <person name="Wang F."/>
            <person name="Yang Y."/>
            <person name="An X."/>
            <person name="Dong Z."/>
            <person name="Zhang K."/>
            <person name="Zhang X."/>
            <person name="Luo M.C."/>
            <person name="Dvorak J."/>
            <person name="Tong Y."/>
            <person name="Wang J."/>
            <person name="Yang H."/>
            <person name="Li Z."/>
            <person name="Wang D."/>
            <person name="Zhang A."/>
            <person name="Wang J."/>
        </authorList>
    </citation>
    <scope>NUCLEOTIDE SEQUENCE</scope>
    <source>
        <strain evidence="3">cv. G1812</strain>
    </source>
</reference>
<proteinExistence type="predicted"/>
<feature type="region of interest" description="Disordered" evidence="1">
    <location>
        <begin position="1"/>
        <end position="48"/>
    </location>
</feature>
<feature type="compositionally biased region" description="Basic residues" evidence="1">
    <location>
        <begin position="135"/>
        <end position="144"/>
    </location>
</feature>
<reference evidence="2" key="3">
    <citation type="submission" date="2022-06" db="UniProtKB">
        <authorList>
            <consortium name="EnsemblPlants"/>
        </authorList>
    </citation>
    <scope>IDENTIFICATION</scope>
</reference>
<feature type="compositionally biased region" description="Low complexity" evidence="1">
    <location>
        <begin position="70"/>
        <end position="85"/>
    </location>
</feature>
<feature type="compositionally biased region" description="Low complexity" evidence="1">
    <location>
        <begin position="118"/>
        <end position="127"/>
    </location>
</feature>
<evidence type="ECO:0000313" key="2">
    <source>
        <dbReference type="EnsemblPlants" id="TuG1812G0300002384.01.T04"/>
    </source>
</evidence>
<feature type="region of interest" description="Disordered" evidence="1">
    <location>
        <begin position="65"/>
        <end position="94"/>
    </location>
</feature>
<reference evidence="2" key="2">
    <citation type="submission" date="2018-03" db="EMBL/GenBank/DDBJ databases">
        <title>The Triticum urartu genome reveals the dynamic nature of wheat genome evolution.</title>
        <authorList>
            <person name="Ling H."/>
            <person name="Ma B."/>
            <person name="Shi X."/>
            <person name="Liu H."/>
            <person name="Dong L."/>
            <person name="Sun H."/>
            <person name="Cao Y."/>
            <person name="Gao Q."/>
            <person name="Zheng S."/>
            <person name="Li Y."/>
            <person name="Yu Y."/>
            <person name="Du H."/>
            <person name="Qi M."/>
            <person name="Li Y."/>
            <person name="Yu H."/>
            <person name="Cui Y."/>
            <person name="Wang N."/>
            <person name="Chen C."/>
            <person name="Wu H."/>
            <person name="Zhao Y."/>
            <person name="Zhang J."/>
            <person name="Li Y."/>
            <person name="Zhou W."/>
            <person name="Zhang B."/>
            <person name="Hu W."/>
            <person name="Eijk M."/>
            <person name="Tang J."/>
            <person name="Witsenboer H."/>
            <person name="Zhao S."/>
            <person name="Li Z."/>
            <person name="Zhang A."/>
            <person name="Wang D."/>
            <person name="Liang C."/>
        </authorList>
    </citation>
    <scope>NUCLEOTIDE SEQUENCE [LARGE SCALE GENOMIC DNA]</scope>
    <source>
        <strain evidence="2">cv. G1812</strain>
    </source>
</reference>
<accession>A0A8R7PT53</accession>
<keyword evidence="3" id="KW-1185">Reference proteome</keyword>
<dbReference type="AlphaFoldDB" id="A0A8R7PT53"/>
<sequence length="227" mass="23985">MAGLDEHGLDPASAGGPRAEECGLDRDSASGGTTEEEGKAGEQQPASGAAAAGLFSCLASAASSPPRVVGPLLRPHSRPSPSLGPHGNGRVFRSGFRRGKGEIERLDGAMTDTRRRLASVSATHGAAGSAGSGRGRQRARRSRPGARIGGDAHTRRDWGRCAHEERWRPLLLPAPRVSMRVSMLTLQCIYLHDDVMLDQLSGLSPLFGANVHLVLIAGWPTAVCYRR</sequence>
<dbReference type="Gramene" id="TuG1812G0300002384.01.T04">
    <property type="protein sequence ID" value="TuG1812G0300002384.01.T04"/>
    <property type="gene ID" value="TuG1812G0300002384.01"/>
</dbReference>
<protein>
    <submittedName>
        <fullName evidence="2">Uncharacterized protein</fullName>
    </submittedName>
</protein>
<dbReference type="Proteomes" id="UP000015106">
    <property type="component" value="Chromosome 3"/>
</dbReference>
<name>A0A8R7PT53_TRIUA</name>
<organism evidence="2 3">
    <name type="scientific">Triticum urartu</name>
    <name type="common">Red wild einkorn</name>
    <name type="synonym">Crithodium urartu</name>
    <dbReference type="NCBI Taxonomy" id="4572"/>
    <lineage>
        <taxon>Eukaryota</taxon>
        <taxon>Viridiplantae</taxon>
        <taxon>Streptophyta</taxon>
        <taxon>Embryophyta</taxon>
        <taxon>Tracheophyta</taxon>
        <taxon>Spermatophyta</taxon>
        <taxon>Magnoliopsida</taxon>
        <taxon>Liliopsida</taxon>
        <taxon>Poales</taxon>
        <taxon>Poaceae</taxon>
        <taxon>BOP clade</taxon>
        <taxon>Pooideae</taxon>
        <taxon>Triticodae</taxon>
        <taxon>Triticeae</taxon>
        <taxon>Triticinae</taxon>
        <taxon>Triticum</taxon>
    </lineage>
</organism>
<dbReference type="EnsemblPlants" id="TuG1812G0300002384.01.T04">
    <property type="protein sequence ID" value="TuG1812G0300002384.01.T04"/>
    <property type="gene ID" value="TuG1812G0300002384.01"/>
</dbReference>
<feature type="compositionally biased region" description="Basic and acidic residues" evidence="1">
    <location>
        <begin position="18"/>
        <end position="28"/>
    </location>
</feature>
<evidence type="ECO:0000256" key="1">
    <source>
        <dbReference type="SAM" id="MobiDB-lite"/>
    </source>
</evidence>
<evidence type="ECO:0000313" key="3">
    <source>
        <dbReference type="Proteomes" id="UP000015106"/>
    </source>
</evidence>
<feature type="region of interest" description="Disordered" evidence="1">
    <location>
        <begin position="116"/>
        <end position="154"/>
    </location>
</feature>